<evidence type="ECO:0000313" key="5">
    <source>
        <dbReference type="Proteomes" id="UP001196870"/>
    </source>
</evidence>
<dbReference type="InterPro" id="IPR052037">
    <property type="entry name" value="LPS_export_LptA"/>
</dbReference>
<feature type="domain" description="Organic solvent tolerance-like N-terminal" evidence="3">
    <location>
        <begin position="147"/>
        <end position="262"/>
    </location>
</feature>
<keyword evidence="1" id="KW-0732">Signal</keyword>
<dbReference type="PANTHER" id="PTHR36504">
    <property type="entry name" value="LIPOPOLYSACCHARIDE EXPORT SYSTEM PROTEIN LPTA"/>
    <property type="match status" value="1"/>
</dbReference>
<feature type="region of interest" description="Disordered" evidence="2">
    <location>
        <begin position="54"/>
        <end position="73"/>
    </location>
</feature>
<dbReference type="Gene3D" id="2.60.450.10">
    <property type="entry name" value="Lipopolysaccharide (LPS) transport protein A like domain"/>
    <property type="match status" value="2"/>
</dbReference>
<feature type="region of interest" description="Disordered" evidence="2">
    <location>
        <begin position="169"/>
        <end position="202"/>
    </location>
</feature>
<dbReference type="Proteomes" id="UP001196870">
    <property type="component" value="Unassembled WGS sequence"/>
</dbReference>
<feature type="compositionally biased region" description="Low complexity" evidence="2">
    <location>
        <begin position="57"/>
        <end position="73"/>
    </location>
</feature>
<gene>
    <name evidence="4" type="ORF">GXW71_22310</name>
</gene>
<feature type="compositionally biased region" description="Pro residues" evidence="2">
    <location>
        <begin position="185"/>
        <end position="195"/>
    </location>
</feature>
<evidence type="ECO:0000256" key="2">
    <source>
        <dbReference type="SAM" id="MobiDB-lite"/>
    </source>
</evidence>
<proteinExistence type="predicted"/>
<feature type="region of interest" description="Disordered" evidence="2">
    <location>
        <begin position="277"/>
        <end position="320"/>
    </location>
</feature>
<dbReference type="Pfam" id="PF03968">
    <property type="entry name" value="LptD_N"/>
    <property type="match status" value="2"/>
</dbReference>
<evidence type="ECO:0000313" key="4">
    <source>
        <dbReference type="EMBL" id="MBR0667110.1"/>
    </source>
</evidence>
<accession>A0ABS5F4P7</accession>
<keyword evidence="5" id="KW-1185">Reference proteome</keyword>
<dbReference type="InterPro" id="IPR005653">
    <property type="entry name" value="OstA-like_N"/>
</dbReference>
<dbReference type="PANTHER" id="PTHR36504:SF1">
    <property type="entry name" value="LIPOPOLYSACCHARIDE EXPORT SYSTEM PROTEIN LPTA"/>
    <property type="match status" value="1"/>
</dbReference>
<protein>
    <recommendedName>
        <fullName evidence="3">Organic solvent tolerance-like N-terminal domain-containing protein</fullName>
    </recommendedName>
</protein>
<dbReference type="EMBL" id="JAAGBB010000030">
    <property type="protein sequence ID" value="MBR0667110.1"/>
    <property type="molecule type" value="Genomic_DNA"/>
</dbReference>
<feature type="domain" description="Organic solvent tolerance-like N-terminal" evidence="3">
    <location>
        <begin position="22"/>
        <end position="129"/>
    </location>
</feature>
<name>A0ABS5F4P7_9PROT</name>
<sequence length="320" mass="34066">MAQGLDLTRGGPVDVTAEDGIEWHQQQQMVVARRNARAVRDGVTVEADRLIARYRPRAGGTPAPAPAPGSEATTGASEIWRLEAEGNVRITTATDRAEGDRAVYDMDQAVMVLTGRNLSLTTPDNRLTARDSLEYWPRRRMAVARGGAVAEGQEARRIRADTLVGFFLEDPPQPGGVRTASAPAPARPPPQPGQPGQPETGRLDRVEAYGNVEVRTATEVVRGNRGVYSPATSMARVLDNVRITRGQNQLQGTEAIVNLATGVARLISVPGAPVQGLIVPQSEEGGTQPGSQPSGGQPRTQPSPTPPPQGRSGRPAERRP</sequence>
<comment type="caution">
    <text evidence="4">The sequence shown here is derived from an EMBL/GenBank/DDBJ whole genome shotgun (WGS) entry which is preliminary data.</text>
</comment>
<reference evidence="5" key="1">
    <citation type="journal article" date="2021" name="Syst. Appl. Microbiol.">
        <title>Roseomonas hellenica sp. nov., isolated from roots of wild-growing Alkanna tinctoria.</title>
        <authorList>
            <person name="Rat A."/>
            <person name="Naranjo H.D."/>
            <person name="Lebbe L."/>
            <person name="Cnockaert M."/>
            <person name="Krigas N."/>
            <person name="Grigoriadou K."/>
            <person name="Maloupa E."/>
            <person name="Willems A."/>
        </authorList>
    </citation>
    <scope>NUCLEOTIDE SEQUENCE [LARGE SCALE GENOMIC DNA]</scope>
    <source>
        <strain evidence="5">LMG 31523</strain>
    </source>
</reference>
<evidence type="ECO:0000256" key="1">
    <source>
        <dbReference type="ARBA" id="ARBA00022729"/>
    </source>
</evidence>
<feature type="compositionally biased region" description="Low complexity" evidence="2">
    <location>
        <begin position="285"/>
        <end position="300"/>
    </location>
</feature>
<organism evidence="4 5">
    <name type="scientific">Plastoroseomonas hellenica</name>
    <dbReference type="NCBI Taxonomy" id="2687306"/>
    <lineage>
        <taxon>Bacteria</taxon>
        <taxon>Pseudomonadati</taxon>
        <taxon>Pseudomonadota</taxon>
        <taxon>Alphaproteobacteria</taxon>
        <taxon>Acetobacterales</taxon>
        <taxon>Acetobacteraceae</taxon>
        <taxon>Plastoroseomonas</taxon>
    </lineage>
</organism>
<evidence type="ECO:0000259" key="3">
    <source>
        <dbReference type="Pfam" id="PF03968"/>
    </source>
</evidence>